<evidence type="ECO:0000313" key="6">
    <source>
        <dbReference type="Proteomes" id="UP000694552"/>
    </source>
</evidence>
<protein>
    <recommendedName>
        <fullName evidence="3">Mannosyl-oligosaccharide glucosidase</fullName>
        <ecNumber evidence="3">3.2.1.106</ecNumber>
    </recommendedName>
</protein>
<keyword evidence="3" id="KW-0256">Endoplasmic reticulum</keyword>
<dbReference type="InterPro" id="IPR038518">
    <property type="entry name" value="Glyco_hydro_63N_sf"/>
</dbReference>
<sequence>MKTRSPRSLVTGLMWLQQREGGGALRHTCEQSDGPSRYGWRMHDGESFGVQEIRDEGLVLKTEFVKRPGGEHGGDWSWRVTLQPRLDNGTRLAAVTGTTEELG</sequence>
<dbReference type="GO" id="GO:0009311">
    <property type="term" value="P:oligosaccharide metabolic process"/>
    <property type="evidence" value="ECO:0007669"/>
    <property type="project" value="UniProtKB-UniRule"/>
</dbReference>
<dbReference type="PANTHER" id="PTHR10412:SF11">
    <property type="entry name" value="MANNOSYL-OLIGOSACCHARIDE GLUCOSIDASE"/>
    <property type="match status" value="1"/>
</dbReference>
<feature type="domain" description="Glycosyl hydrolase family 63 N-terminal" evidence="4">
    <location>
        <begin position="1"/>
        <end position="89"/>
    </location>
</feature>
<evidence type="ECO:0000256" key="1">
    <source>
        <dbReference type="ARBA" id="ARBA00022801"/>
    </source>
</evidence>
<comment type="subcellular location">
    <subcellularLocation>
        <location evidence="3">Endoplasmic reticulum membrane</location>
        <topology evidence="3">Single-pass type II membrane protein</topology>
    </subcellularLocation>
</comment>
<comment type="similarity">
    <text evidence="3">Belongs to the glycosyl hydrolase 63 family.</text>
</comment>
<dbReference type="PANTHER" id="PTHR10412">
    <property type="entry name" value="MANNOSYL-OLIGOSACCHARIDE GLUCOSIDASE"/>
    <property type="match status" value="1"/>
</dbReference>
<comment type="catalytic activity">
    <reaction evidence="3">
        <text>N(4)-(alpha-D-Glc-(1-&gt;2)-alpha-D-Glc-(1-&gt;3)-alpha-D-Glc-(1-&gt;3)-alpha-D-Man-(1-&gt;2)-alpha-D-Man-(1-&gt;2)-alpha-D-Man-(1-&gt;3)-[alpha-D-Man-(1-&gt;2)-alpha-D-Man-(1-&gt;3)-[alpha-D-Man-(1-&gt;2)-alpha-D-Man-(1-&gt;6)]-alpha-D-Man-(1-&gt;6)]-beta-D-Man-(1-&gt;4)-beta-D-GlcNAc-(1-&gt;4)-beta-D-GlcNAc)-L-asparaginyl-[protein] + H2O = N(4)-(alpha-D-Glc-(1-&gt;3)-alpha-D-Glc-(1-&gt;3)-alpha-D-Man-(1-&gt;2)-alpha-D-Man-(1-&gt;2)-alpha-D-Man-(1-&gt;3)-[alpha-D-Man-(1-&gt;2)-alpha-D-Man-(1-&gt;3)-[alpha-D-Man-(1-&gt;2)-alpha-D-Man-(1-&gt;6)]-alpha-D-Man-(1-&gt;6)]-beta-D-Man-(1-&gt;4)-beta-D-GlcNAc-(1-&gt;4)-beta-D-GlcNAc)-L-asparaginyl-[protein] + beta-D-glucose</text>
        <dbReference type="Rhea" id="RHEA:55988"/>
        <dbReference type="Rhea" id="RHEA-COMP:12806"/>
        <dbReference type="Rhea" id="RHEA-COMP:14355"/>
        <dbReference type="ChEBI" id="CHEBI:15377"/>
        <dbReference type="ChEBI" id="CHEBI:15903"/>
        <dbReference type="ChEBI" id="CHEBI:59082"/>
        <dbReference type="ChEBI" id="CHEBI:132537"/>
        <dbReference type="EC" id="3.2.1.106"/>
    </reaction>
</comment>
<dbReference type="AlphaFoldDB" id="A0A8C8E738"/>
<keyword evidence="6" id="KW-1185">Reference proteome</keyword>
<proteinExistence type="inferred from homology"/>
<comment type="function">
    <text evidence="3">Cleaves the distal alpha 1,2-linked glucose residue from the Glc(3)Man(9)GlcNAc(2) oligosaccharide precursor.</text>
</comment>
<dbReference type="EC" id="3.2.1.106" evidence="3"/>
<accession>A0A8C8E738</accession>
<name>A0A8C8E738_9STRI</name>
<dbReference type="Proteomes" id="UP000694552">
    <property type="component" value="Unplaced"/>
</dbReference>
<dbReference type="GO" id="GO:0006487">
    <property type="term" value="P:protein N-linked glycosylation"/>
    <property type="evidence" value="ECO:0007669"/>
    <property type="project" value="UniProtKB-UniRule"/>
</dbReference>
<dbReference type="Pfam" id="PF16923">
    <property type="entry name" value="Glyco_hydro_63N"/>
    <property type="match status" value="1"/>
</dbReference>
<evidence type="ECO:0000256" key="3">
    <source>
        <dbReference type="RuleBase" id="RU368089"/>
    </source>
</evidence>
<reference evidence="5" key="2">
    <citation type="submission" date="2025-09" db="UniProtKB">
        <authorList>
            <consortium name="Ensembl"/>
        </authorList>
    </citation>
    <scope>IDENTIFICATION</scope>
</reference>
<evidence type="ECO:0000256" key="2">
    <source>
        <dbReference type="ARBA" id="ARBA00023295"/>
    </source>
</evidence>
<evidence type="ECO:0000313" key="5">
    <source>
        <dbReference type="Ensembl" id="ENSOSUP00000004822.1"/>
    </source>
</evidence>
<dbReference type="InterPro" id="IPR004888">
    <property type="entry name" value="Glycoside_hydrolase_63"/>
</dbReference>
<dbReference type="Ensembl" id="ENSOSUT00000004982.1">
    <property type="protein sequence ID" value="ENSOSUP00000004822.1"/>
    <property type="gene ID" value="ENSOSUG00000003560.1"/>
</dbReference>
<evidence type="ECO:0000259" key="4">
    <source>
        <dbReference type="Pfam" id="PF16923"/>
    </source>
</evidence>
<dbReference type="InterPro" id="IPR031631">
    <property type="entry name" value="Glyco_hydro_63N"/>
</dbReference>
<dbReference type="GO" id="GO:0005789">
    <property type="term" value="C:endoplasmic reticulum membrane"/>
    <property type="evidence" value="ECO:0007669"/>
    <property type="project" value="UniProtKB-SubCell"/>
</dbReference>
<dbReference type="Gene3D" id="2.70.98.110">
    <property type="entry name" value="Glycosyl hydrolase family 63, N-terminal domain"/>
    <property type="match status" value="1"/>
</dbReference>
<reference evidence="5" key="1">
    <citation type="submission" date="2025-08" db="UniProtKB">
        <authorList>
            <consortium name="Ensembl"/>
        </authorList>
    </citation>
    <scope>IDENTIFICATION</scope>
</reference>
<dbReference type="GO" id="GO:0004573">
    <property type="term" value="F:Glc3Man9GlcNAc2 oligosaccharide glucosidase activity"/>
    <property type="evidence" value="ECO:0007669"/>
    <property type="project" value="UniProtKB-UniRule"/>
</dbReference>
<organism evidence="5 6">
    <name type="scientific">Otus sunia</name>
    <name type="common">Oriental scops-owl</name>
    <dbReference type="NCBI Taxonomy" id="257818"/>
    <lineage>
        <taxon>Eukaryota</taxon>
        <taxon>Metazoa</taxon>
        <taxon>Chordata</taxon>
        <taxon>Craniata</taxon>
        <taxon>Vertebrata</taxon>
        <taxon>Euteleostomi</taxon>
        <taxon>Archelosauria</taxon>
        <taxon>Archosauria</taxon>
        <taxon>Dinosauria</taxon>
        <taxon>Saurischia</taxon>
        <taxon>Theropoda</taxon>
        <taxon>Coelurosauria</taxon>
        <taxon>Aves</taxon>
        <taxon>Neognathae</taxon>
        <taxon>Neoaves</taxon>
        <taxon>Telluraves</taxon>
        <taxon>Strigiformes</taxon>
        <taxon>Strigidae</taxon>
        <taxon>Otus</taxon>
    </lineage>
</organism>
<keyword evidence="1 3" id="KW-0378">Hydrolase</keyword>
<keyword evidence="2 3" id="KW-0326">Glycosidase</keyword>